<evidence type="ECO:0000313" key="2">
    <source>
        <dbReference type="Proteomes" id="UP000191661"/>
    </source>
</evidence>
<dbReference type="CDD" id="cd17510">
    <property type="entry name" value="T3SC_YbjN-like_2"/>
    <property type="match status" value="1"/>
</dbReference>
<dbReference type="EMBL" id="JXMW01000012">
    <property type="protein sequence ID" value="OQD58607.1"/>
    <property type="molecule type" value="Genomic_DNA"/>
</dbReference>
<keyword evidence="2" id="KW-1185">Reference proteome</keyword>
<reference evidence="1 2" key="1">
    <citation type="submission" date="2014-12" db="EMBL/GenBank/DDBJ databases">
        <title>Genome sequence of Methanobrevibacter arboriphilicus DH1, DSM1125.</title>
        <authorList>
            <person name="Poehlein A."/>
            <person name="Thauer R.K."/>
            <person name="Seedorf H."/>
            <person name="Daniel R."/>
        </authorList>
    </citation>
    <scope>NUCLEOTIDE SEQUENCE [LARGE SCALE GENOMIC DNA]</scope>
    <source>
        <strain evidence="1 2">DH1</strain>
    </source>
</reference>
<evidence type="ECO:0008006" key="3">
    <source>
        <dbReference type="Google" id="ProtNLM"/>
    </source>
</evidence>
<proteinExistence type="predicted"/>
<gene>
    <name evidence="1" type="ORF">MBBAR_12c00820</name>
</gene>
<dbReference type="AlphaFoldDB" id="A0A1V6N1W9"/>
<dbReference type="Gene3D" id="3.30.1460.10">
    <property type="match status" value="1"/>
</dbReference>
<sequence>MIDEKIIKKWLVEEGLFKEQIPDETSNFHFLINYPNEHVLDLIQPKHKEDMILIGCASEIAPEQVALIKDSSNKKREKFIWDIRFALNQFLLDFELEHPDNVLNRFVISEEIYEDGLTKNSLILSIKKVFKGKLQCIWITGKTFGEGENSQINDNSMFV</sequence>
<dbReference type="Pfam" id="PF10061">
    <property type="entry name" value="DUF2299"/>
    <property type="match status" value="1"/>
</dbReference>
<organism evidence="1 2">
    <name type="scientific">Methanobrevibacter arboriphilus JCM 13429 = DSM 1125</name>
    <dbReference type="NCBI Taxonomy" id="1300164"/>
    <lineage>
        <taxon>Archaea</taxon>
        <taxon>Methanobacteriati</taxon>
        <taxon>Methanobacteriota</taxon>
        <taxon>Methanomada group</taxon>
        <taxon>Methanobacteria</taxon>
        <taxon>Methanobacteriales</taxon>
        <taxon>Methanobacteriaceae</taxon>
        <taxon>Methanobrevibacter</taxon>
    </lineage>
</organism>
<dbReference type="OrthoDB" id="49672at2157"/>
<dbReference type="RefSeq" id="WP_080460589.1">
    <property type="nucleotide sequence ID" value="NZ_JXMW01000012.1"/>
</dbReference>
<evidence type="ECO:0000313" key="1">
    <source>
        <dbReference type="EMBL" id="OQD58607.1"/>
    </source>
</evidence>
<dbReference type="Proteomes" id="UP000191661">
    <property type="component" value="Unassembled WGS sequence"/>
</dbReference>
<protein>
    <recommendedName>
        <fullName evidence="3">DUF2299 domain-containing protein</fullName>
    </recommendedName>
</protein>
<comment type="caution">
    <text evidence="1">The sequence shown here is derived from an EMBL/GenBank/DDBJ whole genome shotgun (WGS) entry which is preliminary data.</text>
</comment>
<dbReference type="InterPro" id="IPR018747">
    <property type="entry name" value="DUF2299"/>
</dbReference>
<name>A0A1V6N1W9_METAZ</name>
<accession>A0A1V6N1W9</accession>